<evidence type="ECO:0000313" key="3">
    <source>
        <dbReference type="Proteomes" id="UP001480955"/>
    </source>
</evidence>
<evidence type="ECO:0000256" key="1">
    <source>
        <dbReference type="SAM" id="MobiDB-lite"/>
    </source>
</evidence>
<gene>
    <name evidence="2" type="ORF">ABS772_22490</name>
</gene>
<dbReference type="InterPro" id="IPR025528">
    <property type="entry name" value="BrnA_antitoxin"/>
</dbReference>
<evidence type="ECO:0000313" key="2">
    <source>
        <dbReference type="EMBL" id="MER2252690.1"/>
    </source>
</evidence>
<dbReference type="Pfam" id="PF14384">
    <property type="entry name" value="BrnA_antitoxin"/>
    <property type="match status" value="1"/>
</dbReference>
<name>A0ABV1QTE5_9HYPH</name>
<accession>A0ABV1QTE5</accession>
<sequence length="119" mass="13019">MGDNKTAKAVTRGTDWAALRALPEETVERLASDDRDNPATDESHWAEAGIGLPVGKTSVHASFDRDVVAFFKRGGRGYQDRMNAVLRRHMEAERRESANPSNINPTKAETTATGPKNPT</sequence>
<feature type="compositionally biased region" description="Polar residues" evidence="1">
    <location>
        <begin position="98"/>
        <end position="119"/>
    </location>
</feature>
<protein>
    <submittedName>
        <fullName evidence="2">BrnA antitoxin family protein</fullName>
    </submittedName>
</protein>
<feature type="region of interest" description="Disordered" evidence="1">
    <location>
        <begin position="27"/>
        <end position="48"/>
    </location>
</feature>
<organism evidence="2 3">
    <name type="scientific">Methylorubrum podarium</name>
    <dbReference type="NCBI Taxonomy" id="200476"/>
    <lineage>
        <taxon>Bacteria</taxon>
        <taxon>Pseudomonadati</taxon>
        <taxon>Pseudomonadota</taxon>
        <taxon>Alphaproteobacteria</taxon>
        <taxon>Hyphomicrobiales</taxon>
        <taxon>Methylobacteriaceae</taxon>
        <taxon>Methylorubrum</taxon>
    </lineage>
</organism>
<dbReference type="RefSeq" id="WP_350396939.1">
    <property type="nucleotide sequence ID" value="NZ_JBELQE010000118.1"/>
</dbReference>
<proteinExistence type="predicted"/>
<feature type="region of interest" description="Disordered" evidence="1">
    <location>
        <begin position="91"/>
        <end position="119"/>
    </location>
</feature>
<keyword evidence="3" id="KW-1185">Reference proteome</keyword>
<feature type="compositionally biased region" description="Basic and acidic residues" evidence="1">
    <location>
        <begin position="27"/>
        <end position="45"/>
    </location>
</feature>
<comment type="caution">
    <text evidence="2">The sequence shown here is derived from an EMBL/GenBank/DDBJ whole genome shotgun (WGS) entry which is preliminary data.</text>
</comment>
<reference evidence="2 3" key="1">
    <citation type="submission" date="2024-06" db="EMBL/GenBank/DDBJ databases">
        <authorList>
            <person name="Campbell A.G."/>
        </authorList>
    </citation>
    <scope>NUCLEOTIDE SEQUENCE [LARGE SCALE GENOMIC DNA]</scope>
    <source>
        <strain evidence="2 3">EM12</strain>
    </source>
</reference>
<dbReference type="Proteomes" id="UP001480955">
    <property type="component" value="Unassembled WGS sequence"/>
</dbReference>
<dbReference type="EMBL" id="JBELQE010000118">
    <property type="protein sequence ID" value="MER2252690.1"/>
    <property type="molecule type" value="Genomic_DNA"/>
</dbReference>